<dbReference type="RefSeq" id="WP_146850940.1">
    <property type="nucleotide sequence ID" value="NZ_BKAG01000017.1"/>
</dbReference>
<dbReference type="Gene3D" id="3.30.700.10">
    <property type="entry name" value="Glycoprotein, Type 4 Pilin"/>
    <property type="match status" value="1"/>
</dbReference>
<dbReference type="PANTHER" id="PTHR30093">
    <property type="entry name" value="GENERAL SECRETION PATHWAY PROTEIN G"/>
    <property type="match status" value="1"/>
</dbReference>
<dbReference type="InterPro" id="IPR012902">
    <property type="entry name" value="N_methyl_site"/>
</dbReference>
<dbReference type="EMBL" id="BKAG01000017">
    <property type="protein sequence ID" value="GEP43362.1"/>
    <property type="molecule type" value="Genomic_DNA"/>
</dbReference>
<dbReference type="AlphaFoldDB" id="A0A512M9F7"/>
<keyword evidence="1" id="KW-0472">Membrane</keyword>
<reference evidence="2 3" key="1">
    <citation type="submission" date="2019-07" db="EMBL/GenBank/DDBJ databases">
        <title>Whole genome shotgun sequence of Brevifollis gellanilyticus NBRC 108608.</title>
        <authorList>
            <person name="Hosoyama A."/>
            <person name="Uohara A."/>
            <person name="Ohji S."/>
            <person name="Ichikawa N."/>
        </authorList>
    </citation>
    <scope>NUCLEOTIDE SEQUENCE [LARGE SCALE GENOMIC DNA]</scope>
    <source>
        <strain evidence="2 3">NBRC 108608</strain>
    </source>
</reference>
<dbReference type="Proteomes" id="UP000321577">
    <property type="component" value="Unassembled WGS sequence"/>
</dbReference>
<keyword evidence="3" id="KW-1185">Reference proteome</keyword>
<protein>
    <recommendedName>
        <fullName evidence="4">Prepilin-type N-terminal cleavage/methylation domain-containing protein</fullName>
    </recommendedName>
</protein>
<gene>
    <name evidence="2" type="ORF">BGE01nite_26530</name>
</gene>
<evidence type="ECO:0008006" key="4">
    <source>
        <dbReference type="Google" id="ProtNLM"/>
    </source>
</evidence>
<keyword evidence="1" id="KW-0812">Transmembrane</keyword>
<dbReference type="SUPFAM" id="SSF54523">
    <property type="entry name" value="Pili subunits"/>
    <property type="match status" value="1"/>
</dbReference>
<proteinExistence type="predicted"/>
<evidence type="ECO:0000313" key="3">
    <source>
        <dbReference type="Proteomes" id="UP000321577"/>
    </source>
</evidence>
<dbReference type="Pfam" id="PF07963">
    <property type="entry name" value="N_methyl"/>
    <property type="match status" value="1"/>
</dbReference>
<dbReference type="NCBIfam" id="TIGR02532">
    <property type="entry name" value="IV_pilin_GFxxxE"/>
    <property type="match status" value="1"/>
</dbReference>
<comment type="caution">
    <text evidence="2">The sequence shown here is derived from an EMBL/GenBank/DDBJ whole genome shotgun (WGS) entry which is preliminary data.</text>
</comment>
<evidence type="ECO:0000313" key="2">
    <source>
        <dbReference type="EMBL" id="GEP43362.1"/>
    </source>
</evidence>
<keyword evidence="1" id="KW-1133">Transmembrane helix</keyword>
<dbReference type="PROSITE" id="PS00409">
    <property type="entry name" value="PROKAR_NTER_METHYL"/>
    <property type="match status" value="1"/>
</dbReference>
<dbReference type="OrthoDB" id="196092at2"/>
<name>A0A512M9F7_9BACT</name>
<accession>A0A512M9F7</accession>
<dbReference type="InterPro" id="IPR045584">
    <property type="entry name" value="Pilin-like"/>
</dbReference>
<evidence type="ECO:0000256" key="1">
    <source>
        <dbReference type="SAM" id="Phobius"/>
    </source>
</evidence>
<sequence length="213" mass="23034">MKTTFASAQRPSGRGFTLVELLVVIVIIAILASLAVPVTNIVMKRANEVRTKAVLKDLQVAIGHFRTEYNRFPVDLTGSSGGDDIDPIITNDSNSLVSVLMAMVDPNSGGPNLNPRGIKFIDLAIAKNGQSFGIVDTSGGSGGGNVRLIDIWGQPYHIYFDTNLDNRIENPDAQNIDQRISSRAPQYLPASTAVQCLGPDKIINTKDDIVSWR</sequence>
<organism evidence="2 3">
    <name type="scientific">Brevifollis gellanilyticus</name>
    <dbReference type="NCBI Taxonomy" id="748831"/>
    <lineage>
        <taxon>Bacteria</taxon>
        <taxon>Pseudomonadati</taxon>
        <taxon>Verrucomicrobiota</taxon>
        <taxon>Verrucomicrobiia</taxon>
        <taxon>Verrucomicrobiales</taxon>
        <taxon>Verrucomicrobiaceae</taxon>
    </lineage>
</organism>
<feature type="transmembrane region" description="Helical" evidence="1">
    <location>
        <begin position="21"/>
        <end position="42"/>
    </location>
</feature>